<dbReference type="Pfam" id="PF14022">
    <property type="entry name" value="DUF4238"/>
    <property type="match status" value="1"/>
</dbReference>
<sequence length="308" mass="35509">MTPANPPTKHHFIPAFYLRRWENNTTGKLTEYSNPYQRKIAVKPVTAERTGYEERLYELKGYEPTLAQQVEETFFKPVDTWASNSLDMLEAHGHYAPWDNQSRSAWSRFILSLLLRCPEDIAMFREWWHEDFSATDAEAEARYQAVREPSDPETFSEYLAGQPLAKKERHQFDVFYTLVDHENVGSTLNGMHWRVLQTVPHAPTLLTSDRPVIRTPLGAKDAHVVLPIGPRQIWIGGSDADFLEQVRLADPVRLVKEVNRQVVEGAKWYVWGADASHLRFVENRFGRNPQPRLMESVVARRRAAVAAK</sequence>
<proteinExistence type="predicted"/>
<protein>
    <submittedName>
        <fullName evidence="1">DUF4238 domain-containing protein</fullName>
    </submittedName>
</protein>
<organism evidence="1 2">
    <name type="scientific">Chelativorans salis</name>
    <dbReference type="NCBI Taxonomy" id="2978478"/>
    <lineage>
        <taxon>Bacteria</taxon>
        <taxon>Pseudomonadati</taxon>
        <taxon>Pseudomonadota</taxon>
        <taxon>Alphaproteobacteria</taxon>
        <taxon>Hyphomicrobiales</taxon>
        <taxon>Phyllobacteriaceae</taxon>
        <taxon>Chelativorans</taxon>
    </lineage>
</organism>
<dbReference type="RefSeq" id="WP_260904138.1">
    <property type="nucleotide sequence ID" value="NZ_JAOCZP010000004.1"/>
</dbReference>
<evidence type="ECO:0000313" key="2">
    <source>
        <dbReference type="Proteomes" id="UP001320831"/>
    </source>
</evidence>
<name>A0ABT2LP44_9HYPH</name>
<reference evidence="1 2" key="1">
    <citation type="submission" date="2022-09" db="EMBL/GenBank/DDBJ databases">
        <title>Chelativorans salina sp. nov., a novel slightly halophilic bacterium isolated from a saline lake sediment enrichment.</title>
        <authorList>
            <person name="Gao L."/>
            <person name="Fang B.-Z."/>
            <person name="Li W.-J."/>
        </authorList>
    </citation>
    <scope>NUCLEOTIDE SEQUENCE [LARGE SCALE GENOMIC DNA]</scope>
    <source>
        <strain evidence="1 2">EGI FJ00035</strain>
    </source>
</reference>
<accession>A0ABT2LP44</accession>
<dbReference type="Proteomes" id="UP001320831">
    <property type="component" value="Unassembled WGS sequence"/>
</dbReference>
<dbReference type="InterPro" id="IPR025332">
    <property type="entry name" value="DUF4238"/>
</dbReference>
<evidence type="ECO:0000313" key="1">
    <source>
        <dbReference type="EMBL" id="MCT7376327.1"/>
    </source>
</evidence>
<comment type="caution">
    <text evidence="1">The sequence shown here is derived from an EMBL/GenBank/DDBJ whole genome shotgun (WGS) entry which is preliminary data.</text>
</comment>
<keyword evidence="2" id="KW-1185">Reference proteome</keyword>
<dbReference type="EMBL" id="JAOCZP010000004">
    <property type="protein sequence ID" value="MCT7376327.1"/>
    <property type="molecule type" value="Genomic_DNA"/>
</dbReference>
<gene>
    <name evidence="1" type="ORF">N5A92_14910</name>
</gene>